<sequence length="71" mass="7614">MPLEFNVPLFTIAKLYGKLCVKNKNSLDDDGDANQKYDGILGFATTEGSEGDVGEASVGEGSMRAGEVKKW</sequence>
<proteinExistence type="predicted"/>
<evidence type="ECO:0000256" key="1">
    <source>
        <dbReference type="SAM" id="MobiDB-lite"/>
    </source>
</evidence>
<accession>A0A9D4Z5W1</accession>
<dbReference type="EMBL" id="JABFUD020000023">
    <property type="protein sequence ID" value="KAI5060911.1"/>
    <property type="molecule type" value="Genomic_DNA"/>
</dbReference>
<evidence type="ECO:0000313" key="2">
    <source>
        <dbReference type="EMBL" id="KAI5060911.1"/>
    </source>
</evidence>
<organism evidence="2 3">
    <name type="scientific">Adiantum capillus-veneris</name>
    <name type="common">Maidenhair fern</name>
    <dbReference type="NCBI Taxonomy" id="13818"/>
    <lineage>
        <taxon>Eukaryota</taxon>
        <taxon>Viridiplantae</taxon>
        <taxon>Streptophyta</taxon>
        <taxon>Embryophyta</taxon>
        <taxon>Tracheophyta</taxon>
        <taxon>Polypodiopsida</taxon>
        <taxon>Polypodiidae</taxon>
        <taxon>Polypodiales</taxon>
        <taxon>Pteridineae</taxon>
        <taxon>Pteridaceae</taxon>
        <taxon>Vittarioideae</taxon>
        <taxon>Adiantum</taxon>
    </lineage>
</organism>
<dbReference type="AlphaFoldDB" id="A0A9D4Z5W1"/>
<reference evidence="2" key="1">
    <citation type="submission" date="2021-01" db="EMBL/GenBank/DDBJ databases">
        <title>Adiantum capillus-veneris genome.</title>
        <authorList>
            <person name="Fang Y."/>
            <person name="Liao Q."/>
        </authorList>
    </citation>
    <scope>NUCLEOTIDE SEQUENCE</scope>
    <source>
        <strain evidence="2">H3</strain>
        <tissue evidence="2">Leaf</tissue>
    </source>
</reference>
<name>A0A9D4Z5W1_ADICA</name>
<feature type="region of interest" description="Disordered" evidence="1">
    <location>
        <begin position="48"/>
        <end position="71"/>
    </location>
</feature>
<dbReference type="Proteomes" id="UP000886520">
    <property type="component" value="Chromosome 23"/>
</dbReference>
<evidence type="ECO:0000313" key="3">
    <source>
        <dbReference type="Proteomes" id="UP000886520"/>
    </source>
</evidence>
<keyword evidence="3" id="KW-1185">Reference proteome</keyword>
<protein>
    <submittedName>
        <fullName evidence="2">Uncharacterized protein</fullName>
    </submittedName>
</protein>
<gene>
    <name evidence="2" type="ORF">GOP47_0023416</name>
</gene>
<comment type="caution">
    <text evidence="2">The sequence shown here is derived from an EMBL/GenBank/DDBJ whole genome shotgun (WGS) entry which is preliminary data.</text>
</comment>